<dbReference type="Gene3D" id="1.10.1370.10">
    <property type="entry name" value="Neurolysin, domain 3"/>
    <property type="match status" value="1"/>
</dbReference>
<dbReference type="Pfam" id="PF19310">
    <property type="entry name" value="TOP_N"/>
    <property type="match status" value="1"/>
</dbReference>
<dbReference type="InterPro" id="IPR024079">
    <property type="entry name" value="MetalloPept_cat_dom_sf"/>
</dbReference>
<dbReference type="InterPro" id="IPR024077">
    <property type="entry name" value="Neurolysin/TOP_dom2"/>
</dbReference>
<evidence type="ECO:0000256" key="6">
    <source>
        <dbReference type="ARBA" id="ARBA00022833"/>
    </source>
</evidence>
<evidence type="ECO:0000256" key="8">
    <source>
        <dbReference type="ARBA" id="ARBA00024603"/>
    </source>
</evidence>
<keyword evidence="7" id="KW-0482">Metalloprotease</keyword>
<dbReference type="InterPro" id="IPR045666">
    <property type="entry name" value="OpdA_N"/>
</dbReference>
<dbReference type="GO" id="GO:0046872">
    <property type="term" value="F:metal ion binding"/>
    <property type="evidence" value="ECO:0007669"/>
    <property type="project" value="UniProtKB-KW"/>
</dbReference>
<comment type="cofactor">
    <cofactor evidence="1">
        <name>Zn(2+)</name>
        <dbReference type="ChEBI" id="CHEBI:29105"/>
    </cofactor>
</comment>
<dbReference type="EMBL" id="MN079175">
    <property type="protein sequence ID" value="QEA06828.1"/>
    <property type="molecule type" value="Genomic_DNA"/>
</dbReference>
<dbReference type="Gene3D" id="3.40.390.10">
    <property type="entry name" value="Collagenase (Catalytic Domain)"/>
    <property type="match status" value="1"/>
</dbReference>
<dbReference type="GO" id="GO:0006518">
    <property type="term" value="P:peptide metabolic process"/>
    <property type="evidence" value="ECO:0007669"/>
    <property type="project" value="TreeGrafter"/>
</dbReference>
<evidence type="ECO:0000256" key="9">
    <source>
        <dbReference type="ARBA" id="ARBA00026100"/>
    </source>
</evidence>
<evidence type="ECO:0000256" key="7">
    <source>
        <dbReference type="ARBA" id="ARBA00023049"/>
    </source>
</evidence>
<keyword evidence="4" id="KW-0479">Metal-binding</keyword>
<dbReference type="GO" id="GO:0004222">
    <property type="term" value="F:metalloendopeptidase activity"/>
    <property type="evidence" value="ECO:0007669"/>
    <property type="project" value="UniProtKB-EC"/>
</dbReference>
<evidence type="ECO:0000259" key="11">
    <source>
        <dbReference type="Pfam" id="PF19310"/>
    </source>
</evidence>
<evidence type="ECO:0000313" key="12">
    <source>
        <dbReference type="EMBL" id="QEA06828.1"/>
    </source>
</evidence>
<dbReference type="Pfam" id="PF01432">
    <property type="entry name" value="Peptidase_M3"/>
    <property type="match status" value="1"/>
</dbReference>
<dbReference type="InterPro" id="IPR034005">
    <property type="entry name" value="M3A_DCP"/>
</dbReference>
<keyword evidence="3" id="KW-0645">Protease</keyword>
<dbReference type="CDD" id="cd06456">
    <property type="entry name" value="M3A_DCP"/>
    <property type="match status" value="1"/>
</dbReference>
<keyword evidence="6" id="KW-0862">Zinc</keyword>
<keyword evidence="5 12" id="KW-0378">Hydrolase</keyword>
<dbReference type="InterPro" id="IPR045090">
    <property type="entry name" value="Pept_M3A_M3B"/>
</dbReference>
<dbReference type="AlphaFoldDB" id="A0A5B8RG45"/>
<comment type="catalytic activity">
    <reaction evidence="8">
        <text>Hydrolysis of oligopeptides, with broad specificity. Gly or Ala commonly occur as P1 or P1' residues, but more distant residues are also important, as is shown by the fact that Z-Gly-Pro-Gly-|-Gly-Pro-Ala is cleaved, but not Z-(Gly)(5).</text>
        <dbReference type="EC" id="3.4.24.70"/>
    </reaction>
</comment>
<dbReference type="EC" id="3.4.24.70" evidence="9"/>
<evidence type="ECO:0000256" key="1">
    <source>
        <dbReference type="ARBA" id="ARBA00001947"/>
    </source>
</evidence>
<evidence type="ECO:0000259" key="10">
    <source>
        <dbReference type="Pfam" id="PF01432"/>
    </source>
</evidence>
<protein>
    <recommendedName>
        <fullName evidence="9">oligopeptidase A</fullName>
        <ecNumber evidence="9">3.4.24.70</ecNumber>
    </recommendedName>
</protein>
<feature type="domain" description="Peptidase M3A/M3B catalytic" evidence="10">
    <location>
        <begin position="222"/>
        <end position="677"/>
    </location>
</feature>
<organism evidence="12">
    <name type="scientific">uncultured organism</name>
    <dbReference type="NCBI Taxonomy" id="155900"/>
    <lineage>
        <taxon>unclassified sequences</taxon>
        <taxon>environmental samples</taxon>
    </lineage>
</organism>
<dbReference type="PANTHER" id="PTHR11804">
    <property type="entry name" value="PROTEASE M3 THIMET OLIGOPEPTIDASE-RELATED"/>
    <property type="match status" value="1"/>
</dbReference>
<sequence>MDNPLLATDRLPAFDAIAPAHVEPAIDTVLADNRATLERLLADGGPYTWEGLVAPVEAMNERLMRVFSPVSHLNSVMDSEALRAAYNACLPRLSAYDTELRQNTALYEAYRAVAGRDDFAALPAERRAAVEHALRDFRLAGVALDPQAKHRYAEIASRLSELSARFQEQLLDATGAWHRDLADAGALAGLPESALGVARQAAEQAGVAGYRLTLEFPSVQAVLTHADDRALRREVYEAFTTRASEVGPHAGQFDNGPVMDEILALRHEQAQLLGFDNYAELALEPRMARSVDEVMGFLEDLARRSVPRAREEFAELEAFARERDGLERLEAWDATYYSEKLRQARFGLSPEDLRPWFPASRVMDGLFRVVERLYGLHITPGDGGVETWHPDVGFHEIRDADGGLVGQFYTDLYARAHKRGGAWMDVCRSRNALADAVQVPVAYLTCNFTPPVGGTEALLTHDEVQTLFHEFGHGLHHMLTRVGVPSVAGISGVPWDAVELPSQFMENWTWEREALDAFARHHETGEPLPESLFERMRAARTFQSAMQMVRQLEFSLFDMRLHAEYDPDAGARVQAVLDEVRGQVAVMRPPAFNRFANGFAHIFAGGYAAGYYSYKWAEVLSADAFSRFEEEGLFSQAAGGAFRHWILERGGSEDFMTLYRGFRGREPSIEALLRHSGLAA</sequence>
<proteinExistence type="inferred from homology"/>
<dbReference type="GO" id="GO:0006508">
    <property type="term" value="P:proteolysis"/>
    <property type="evidence" value="ECO:0007669"/>
    <property type="project" value="UniProtKB-KW"/>
</dbReference>
<dbReference type="SUPFAM" id="SSF55486">
    <property type="entry name" value="Metalloproteases ('zincins'), catalytic domain"/>
    <property type="match status" value="1"/>
</dbReference>
<reference evidence="12" key="1">
    <citation type="submission" date="2019-06" db="EMBL/GenBank/DDBJ databases">
        <authorList>
            <person name="Murdoch R.W."/>
            <person name="Fathepure B."/>
        </authorList>
    </citation>
    <scope>NUCLEOTIDE SEQUENCE</scope>
</reference>
<gene>
    <name evidence="12" type="primary">prlC_2</name>
    <name evidence="12" type="ORF">KBTEX_03169</name>
</gene>
<evidence type="ECO:0000256" key="5">
    <source>
        <dbReference type="ARBA" id="ARBA00022801"/>
    </source>
</evidence>
<evidence type="ECO:0000256" key="2">
    <source>
        <dbReference type="ARBA" id="ARBA00006040"/>
    </source>
</evidence>
<dbReference type="InterPro" id="IPR001567">
    <property type="entry name" value="Pept_M3A_M3B_dom"/>
</dbReference>
<evidence type="ECO:0000256" key="4">
    <source>
        <dbReference type="ARBA" id="ARBA00022723"/>
    </source>
</evidence>
<name>A0A5B8RG45_9ZZZZ</name>
<dbReference type="FunFam" id="3.40.390.10:FF:000009">
    <property type="entry name" value="Oligopeptidase A"/>
    <property type="match status" value="1"/>
</dbReference>
<evidence type="ECO:0000256" key="3">
    <source>
        <dbReference type="ARBA" id="ARBA00022670"/>
    </source>
</evidence>
<comment type="similarity">
    <text evidence="2">Belongs to the peptidase M3 family.</text>
</comment>
<feature type="domain" description="Oligopeptidase A N-terminal" evidence="11">
    <location>
        <begin position="29"/>
        <end position="148"/>
    </location>
</feature>
<accession>A0A5B8RG45</accession>
<dbReference type="PANTHER" id="PTHR11804:SF84">
    <property type="entry name" value="SACCHAROLYSIN"/>
    <property type="match status" value="1"/>
</dbReference>